<proteinExistence type="predicted"/>
<accession>A0A0S4PU11</accession>
<dbReference type="Proteomes" id="UP000029925">
    <property type="component" value="Unassembled WGS sequence"/>
</dbReference>
<dbReference type="PANTHER" id="PTHR42685:SF22">
    <property type="entry name" value="CONDITIONED MEDIUM FACTOR RECEPTOR 1"/>
    <property type="match status" value="1"/>
</dbReference>
<dbReference type="InterPro" id="IPR050407">
    <property type="entry name" value="Geranylgeranyl_reductase"/>
</dbReference>
<dbReference type="OrthoDB" id="9799983at2"/>
<protein>
    <submittedName>
        <fullName evidence="3">FAD-binding protein</fullName>
    </submittedName>
    <submittedName>
        <fullName evidence="2">Uncharacterized protein YidS</fullName>
    </submittedName>
</protein>
<feature type="transmembrane region" description="Helical" evidence="1">
    <location>
        <begin position="361"/>
        <end position="381"/>
    </location>
</feature>
<evidence type="ECO:0000256" key="1">
    <source>
        <dbReference type="SAM" id="Phobius"/>
    </source>
</evidence>
<dbReference type="RefSeq" id="WP_052082133.1">
    <property type="nucleotide sequence ID" value="NZ_CAOMJD010000027.1"/>
</dbReference>
<organism evidence="2 5">
    <name type="scientific">Helicobacter typhlonius</name>
    <dbReference type="NCBI Taxonomy" id="76936"/>
    <lineage>
        <taxon>Bacteria</taxon>
        <taxon>Pseudomonadati</taxon>
        <taxon>Campylobacterota</taxon>
        <taxon>Epsilonproteobacteria</taxon>
        <taxon>Campylobacterales</taxon>
        <taxon>Helicobacteraceae</taxon>
        <taxon>Helicobacter</taxon>
    </lineage>
</organism>
<evidence type="ECO:0000313" key="5">
    <source>
        <dbReference type="Proteomes" id="UP000064525"/>
    </source>
</evidence>
<reference evidence="2" key="2">
    <citation type="submission" date="2015-11" db="EMBL/GenBank/DDBJ databases">
        <authorList>
            <person name="Zhang Y."/>
            <person name="Guo Z."/>
        </authorList>
    </citation>
    <scope>NUCLEOTIDE SEQUENCE</scope>
    <source>
        <strain evidence="2">1</strain>
    </source>
</reference>
<evidence type="ECO:0000313" key="4">
    <source>
        <dbReference type="Proteomes" id="UP000029925"/>
    </source>
</evidence>
<dbReference type="PANTHER" id="PTHR42685">
    <property type="entry name" value="GERANYLGERANYL DIPHOSPHATE REDUCTASE"/>
    <property type="match status" value="1"/>
</dbReference>
<dbReference type="KEGG" id="hty:BN2458_PEG0906"/>
<dbReference type="InterPro" id="IPR036188">
    <property type="entry name" value="FAD/NAD-bd_sf"/>
</dbReference>
<dbReference type="PATRIC" id="fig|76936.10.peg.884"/>
<evidence type="ECO:0000313" key="2">
    <source>
        <dbReference type="EMBL" id="CUU39791.1"/>
    </source>
</evidence>
<reference evidence="5" key="3">
    <citation type="submission" date="2015-11" db="EMBL/GenBank/DDBJ databases">
        <authorList>
            <person name="Anvar S.Y."/>
        </authorList>
    </citation>
    <scope>NUCLEOTIDE SEQUENCE [LARGE SCALE GENOMIC DNA]</scope>
</reference>
<dbReference type="PRINTS" id="PR00420">
    <property type="entry name" value="RNGMNOXGNASE"/>
</dbReference>
<keyword evidence="1" id="KW-0812">Transmembrane</keyword>
<dbReference type="SUPFAM" id="SSF51905">
    <property type="entry name" value="FAD/NAD(P)-binding domain"/>
    <property type="match status" value="1"/>
</dbReference>
<keyword evidence="4" id="KW-1185">Reference proteome</keyword>
<keyword evidence="1" id="KW-0472">Membrane</keyword>
<dbReference type="GeneID" id="78151144"/>
<reference evidence="3 4" key="1">
    <citation type="journal article" date="2014" name="Genome Announc.">
        <title>Draft genome sequences of eight enterohepatic helicobacter species isolated from both laboratory and wild rodents.</title>
        <authorList>
            <person name="Sheh A."/>
            <person name="Shen Z."/>
            <person name="Fox J.G."/>
        </authorList>
    </citation>
    <scope>NUCLEOTIDE SEQUENCE [LARGE SCALE GENOMIC DNA]</scope>
    <source>
        <strain evidence="3 4">MIT 98-6810</strain>
    </source>
</reference>
<dbReference type="EMBL" id="LN907858">
    <property type="protein sequence ID" value="CUU39791.1"/>
    <property type="molecule type" value="Genomic_DNA"/>
</dbReference>
<dbReference type="EMBL" id="JRPF02000005">
    <property type="protein sequence ID" value="TLD78524.1"/>
    <property type="molecule type" value="Genomic_DNA"/>
</dbReference>
<dbReference type="AlphaFoldDB" id="A0A0S4PU11"/>
<dbReference type="STRING" id="76936.BN2458_PEG0906"/>
<gene>
    <name evidence="2" type="ORF">BN2458_PEG0906</name>
    <name evidence="3" type="ORF">LS75_005945</name>
</gene>
<dbReference type="Proteomes" id="UP000064525">
    <property type="component" value="Chromosome I"/>
</dbReference>
<keyword evidence="1" id="KW-1133">Transmembrane helix</keyword>
<evidence type="ECO:0000313" key="3">
    <source>
        <dbReference type="EMBL" id="TLD78524.1"/>
    </source>
</evidence>
<dbReference type="NCBIfam" id="NF008519">
    <property type="entry name" value="PRK11445.1"/>
    <property type="match status" value="1"/>
</dbReference>
<dbReference type="Gene3D" id="3.50.50.60">
    <property type="entry name" value="FAD/NAD(P)-binding domain"/>
    <property type="match status" value="1"/>
</dbReference>
<sequence>MEKSKDLGVYDVAIIGLGVAGSNLAANLKPHLKVIAIDKKDKEGDCFDDNFHKPCGGLLSEGGQKALAKQGLNLPNEVLVNPQIFAINTIDFGFKYASYIQKGYVNMERHKFDLWLKGLIPSHIHSFHRAYFKSIQKEGAFYQVHFKQEQDSLESSTQSYTCKVRIVVGADGAKSHIRRFLYPHLKTQSLVCIQQWYKEHNKPMLSCIFDKTLTPSYSWSMSKDGYFIFGGAYPHAHCKAAFNTQKVRLEGLGFIFTEVLKQEACLVLQPQRWRDFVRGRNGVFLIGEAAGFINASTLEGISGALHSSRILSEVLNSIVSYNQGESGVKLDSKTLENLHSVYTKRTRLLVLKTLFRHYVRYPFMFITILRRIILFCGILRVRSGMIRNKII</sequence>
<name>A0A0S4PU11_9HELI</name>